<evidence type="ECO:0000313" key="2">
    <source>
        <dbReference type="EMBL" id="GAA3984953.1"/>
    </source>
</evidence>
<reference evidence="3" key="1">
    <citation type="journal article" date="2019" name="Int. J. Syst. Evol. Microbiol.">
        <title>The Global Catalogue of Microorganisms (GCM) 10K type strain sequencing project: providing services to taxonomists for standard genome sequencing and annotation.</title>
        <authorList>
            <consortium name="The Broad Institute Genomics Platform"/>
            <consortium name="The Broad Institute Genome Sequencing Center for Infectious Disease"/>
            <person name="Wu L."/>
            <person name="Ma J."/>
        </authorList>
    </citation>
    <scope>NUCLEOTIDE SEQUENCE [LARGE SCALE GENOMIC DNA]</scope>
    <source>
        <strain evidence="3">JCM 16601</strain>
    </source>
</reference>
<evidence type="ECO:0000256" key="1">
    <source>
        <dbReference type="SAM" id="SignalP"/>
    </source>
</evidence>
<name>A0ABP7QN71_9SPHI</name>
<dbReference type="Proteomes" id="UP001500742">
    <property type="component" value="Unassembled WGS sequence"/>
</dbReference>
<organism evidence="2 3">
    <name type="scientific">Mucilaginibacter dorajii</name>
    <dbReference type="NCBI Taxonomy" id="692994"/>
    <lineage>
        <taxon>Bacteria</taxon>
        <taxon>Pseudomonadati</taxon>
        <taxon>Bacteroidota</taxon>
        <taxon>Sphingobacteriia</taxon>
        <taxon>Sphingobacteriales</taxon>
        <taxon>Sphingobacteriaceae</taxon>
        <taxon>Mucilaginibacter</taxon>
    </lineage>
</organism>
<dbReference type="RefSeq" id="WP_259093316.1">
    <property type="nucleotide sequence ID" value="NZ_BAAAZC010000028.1"/>
</dbReference>
<evidence type="ECO:0000313" key="3">
    <source>
        <dbReference type="Proteomes" id="UP001500742"/>
    </source>
</evidence>
<gene>
    <name evidence="2" type="ORF">GCM10022210_41280</name>
</gene>
<proteinExistence type="predicted"/>
<keyword evidence="1" id="KW-0732">Signal</keyword>
<keyword evidence="3" id="KW-1185">Reference proteome</keyword>
<evidence type="ECO:0008006" key="4">
    <source>
        <dbReference type="Google" id="ProtNLM"/>
    </source>
</evidence>
<sequence>MRKIISAVALILISISAVKAQTAGLKIVFIRHGEKPLKGDNLTCQGLNRSLKLPAVITSKFGVPAFVFAPGLGLGEATKHARMFETLVPLVSKYNLTVNSSRTEKDSLGMAADLKSRSGVVLVSWEHGGIAPIVRALGVTEAGLKWPDTDYDSIWIVTFNNGTAILTRDNEGIKPSADCNF</sequence>
<comment type="caution">
    <text evidence="2">The sequence shown here is derived from an EMBL/GenBank/DDBJ whole genome shotgun (WGS) entry which is preliminary data.</text>
</comment>
<feature type="signal peptide" evidence="1">
    <location>
        <begin position="1"/>
        <end position="20"/>
    </location>
</feature>
<feature type="chain" id="PRO_5046968494" description="Histidine phosphatase family protein" evidence="1">
    <location>
        <begin position="21"/>
        <end position="181"/>
    </location>
</feature>
<accession>A0ABP7QN71</accession>
<dbReference type="EMBL" id="BAAAZC010000028">
    <property type="protein sequence ID" value="GAA3984953.1"/>
    <property type="molecule type" value="Genomic_DNA"/>
</dbReference>
<protein>
    <recommendedName>
        <fullName evidence="4">Histidine phosphatase family protein</fullName>
    </recommendedName>
</protein>